<accession>A0A6C2C7C5</accession>
<dbReference type="SUPFAM" id="SSF56059">
    <property type="entry name" value="Glutathione synthetase ATP-binding domain-like"/>
    <property type="match status" value="1"/>
</dbReference>
<comment type="caution">
    <text evidence="6">The sequence shown here is derived from an EMBL/GenBank/DDBJ whole genome shotgun (WGS) entry which is preliminary data.</text>
</comment>
<evidence type="ECO:0000259" key="5">
    <source>
        <dbReference type="PROSITE" id="PS50975"/>
    </source>
</evidence>
<evidence type="ECO:0000256" key="4">
    <source>
        <dbReference type="PROSITE-ProRule" id="PRU00409"/>
    </source>
</evidence>
<keyword evidence="1 4" id="KW-0547">Nucleotide-binding</keyword>
<dbReference type="InterPro" id="IPR003135">
    <property type="entry name" value="ATP-grasp_carboxylate-amine"/>
</dbReference>
<dbReference type="GO" id="GO:0005524">
    <property type="term" value="F:ATP binding"/>
    <property type="evidence" value="ECO:0007669"/>
    <property type="project" value="UniProtKB-UniRule"/>
</dbReference>
<dbReference type="InterPro" id="IPR013815">
    <property type="entry name" value="ATP_grasp_subdomain_1"/>
</dbReference>
<dbReference type="Gene3D" id="3.30.470.20">
    <property type="entry name" value="ATP-grasp fold, B domain"/>
    <property type="match status" value="1"/>
</dbReference>
<protein>
    <submittedName>
        <fullName evidence="6">ATP-grasp domain-containing protein</fullName>
    </submittedName>
</protein>
<name>A0A6C2C7C5_9LACO</name>
<dbReference type="InterPro" id="IPR011761">
    <property type="entry name" value="ATP-grasp"/>
</dbReference>
<keyword evidence="3 4" id="KW-0067">ATP-binding</keyword>
<keyword evidence="2" id="KW-0658">Purine biosynthesis</keyword>
<dbReference type="Gene3D" id="3.30.1490.20">
    <property type="entry name" value="ATP-grasp fold, A domain"/>
    <property type="match status" value="1"/>
</dbReference>
<dbReference type="Pfam" id="PF02222">
    <property type="entry name" value="ATP-grasp"/>
    <property type="match status" value="1"/>
</dbReference>
<feature type="domain" description="ATP-grasp" evidence="5">
    <location>
        <begin position="111"/>
        <end position="297"/>
    </location>
</feature>
<dbReference type="GO" id="GO:0006164">
    <property type="term" value="P:purine nucleotide biosynthetic process"/>
    <property type="evidence" value="ECO:0007669"/>
    <property type="project" value="UniProtKB-KW"/>
</dbReference>
<dbReference type="Proteomes" id="UP000371977">
    <property type="component" value="Unassembled WGS sequence"/>
</dbReference>
<gene>
    <name evidence="6" type="ORF">ESZ50_05015</name>
</gene>
<sequence>MQETLLPGLTIGIYGQNRASQDLVIAAKKMGYHTAVLSVESKAPALEYADLKFIAQSENWQQVQNEFSTLSNMITYGSSWLPSQLIDKLDLEKLPQGKEMLELTDDHAMSRALFESQSMNILPYVMVSTLNEVVEAAKQLGFPVVVKPIFKHQQHERTVVLQGEWDLGNVASLIDGSTLIVQTWLDNVREFAMTAVRNQKGEFVFYPLRQTEVDENGLRRAWIVENVTPEFSDEVRAITQRLGDAVNYVGAYSVSFLYGNNGFLYVRDLAAGITETARVYDLATNIAVPEQHLRAITGQALINVELIKPTVLMPFVDGQKPALYRHWQIKPEWRISTFWEHQEKQAGYVLASGEKTDDLLNQLKIANVWNFKE</sequence>
<evidence type="ECO:0000256" key="1">
    <source>
        <dbReference type="ARBA" id="ARBA00022741"/>
    </source>
</evidence>
<dbReference type="GO" id="GO:0005829">
    <property type="term" value="C:cytosol"/>
    <property type="evidence" value="ECO:0007669"/>
    <property type="project" value="TreeGrafter"/>
</dbReference>
<evidence type="ECO:0000313" key="6">
    <source>
        <dbReference type="EMBL" id="TYC49951.1"/>
    </source>
</evidence>
<dbReference type="PANTHER" id="PTHR11609">
    <property type="entry name" value="PURINE BIOSYNTHESIS PROTEIN 6/7, PUR6/7"/>
    <property type="match status" value="1"/>
</dbReference>
<reference evidence="6 7" key="1">
    <citation type="submission" date="2019-01" db="EMBL/GenBank/DDBJ databases">
        <title>Weissella sp. nov., a novel lactic acid bacterium isolated from animal feces.</title>
        <authorList>
            <person name="Wang L.-T."/>
        </authorList>
    </citation>
    <scope>NUCLEOTIDE SEQUENCE [LARGE SCALE GENOMIC DNA]</scope>
    <source>
        <strain evidence="6 7">8H-2</strain>
    </source>
</reference>
<dbReference type="Gene3D" id="3.40.50.20">
    <property type="match status" value="1"/>
</dbReference>
<evidence type="ECO:0000256" key="3">
    <source>
        <dbReference type="ARBA" id="ARBA00022840"/>
    </source>
</evidence>
<dbReference type="OrthoDB" id="9804625at2"/>
<evidence type="ECO:0000256" key="2">
    <source>
        <dbReference type="ARBA" id="ARBA00022755"/>
    </source>
</evidence>
<dbReference type="PANTHER" id="PTHR11609:SF5">
    <property type="entry name" value="PHOSPHORIBOSYLAMINOIMIDAZOLE CARBOXYLASE"/>
    <property type="match status" value="1"/>
</dbReference>
<dbReference type="EMBL" id="SDGZ01000013">
    <property type="protein sequence ID" value="TYC49951.1"/>
    <property type="molecule type" value="Genomic_DNA"/>
</dbReference>
<dbReference type="RefSeq" id="WP_148622510.1">
    <property type="nucleotide sequence ID" value="NZ_SDGZ01000013.1"/>
</dbReference>
<proteinExistence type="predicted"/>
<keyword evidence="7" id="KW-1185">Reference proteome</keyword>
<dbReference type="GO" id="GO:0046872">
    <property type="term" value="F:metal ion binding"/>
    <property type="evidence" value="ECO:0007669"/>
    <property type="project" value="InterPro"/>
</dbReference>
<dbReference type="PROSITE" id="PS50975">
    <property type="entry name" value="ATP_GRASP"/>
    <property type="match status" value="1"/>
</dbReference>
<organism evidence="6 7">
    <name type="scientific">Weissella muntiaci</name>
    <dbReference type="NCBI Taxonomy" id="2508881"/>
    <lineage>
        <taxon>Bacteria</taxon>
        <taxon>Bacillati</taxon>
        <taxon>Bacillota</taxon>
        <taxon>Bacilli</taxon>
        <taxon>Lactobacillales</taxon>
        <taxon>Lactobacillaceae</taxon>
        <taxon>Weissella</taxon>
    </lineage>
</organism>
<evidence type="ECO:0000313" key="7">
    <source>
        <dbReference type="Proteomes" id="UP000371977"/>
    </source>
</evidence>
<dbReference type="AlphaFoldDB" id="A0A6C2C7C5"/>